<reference evidence="2 3" key="1">
    <citation type="submission" date="2013-11" db="EMBL/GenBank/DDBJ databases">
        <title>Complete genome sequence of Rhizobium gallicum bv. gallicum R602.</title>
        <authorList>
            <person name="Bustos P."/>
            <person name="Santamaria R.I."/>
            <person name="Lozano L."/>
            <person name="Acosta J.L."/>
            <person name="Ormeno-Orrillo E."/>
            <person name="Rogel M.A."/>
            <person name="Romero D."/>
            <person name="Cevallos M.A."/>
            <person name="Martinez-Romero E."/>
            <person name="Gonzalez V."/>
        </authorList>
    </citation>
    <scope>NUCLEOTIDE SEQUENCE [LARGE SCALE GENOMIC DNA]</scope>
    <source>
        <strain evidence="2 3">R602</strain>
        <plasmid evidence="2 3">pRgalR602c</plasmid>
    </source>
</reference>
<dbReference type="RefSeq" id="WP_040115440.1">
    <property type="nucleotide sequence ID" value="NZ_CP006880.1"/>
</dbReference>
<dbReference type="AlphaFoldDB" id="A0A0B4XB05"/>
<feature type="compositionally biased region" description="Gly residues" evidence="1">
    <location>
        <begin position="48"/>
        <end position="80"/>
    </location>
</feature>
<dbReference type="EMBL" id="CP006880">
    <property type="protein sequence ID" value="AJD45174.1"/>
    <property type="molecule type" value="Genomic_DNA"/>
</dbReference>
<name>A0A0B4XB05_9HYPH</name>
<protein>
    <recommendedName>
        <fullName evidence="4">Glycine-rich cell wall protein</fullName>
    </recommendedName>
</protein>
<feature type="region of interest" description="Disordered" evidence="1">
    <location>
        <begin position="46"/>
        <end position="113"/>
    </location>
</feature>
<dbReference type="Proteomes" id="UP000031368">
    <property type="component" value="Plasmid pRgalR602c"/>
</dbReference>
<feature type="compositionally biased region" description="Low complexity" evidence="1">
    <location>
        <begin position="81"/>
        <end position="93"/>
    </location>
</feature>
<gene>
    <name evidence="2" type="ORF">RGR602_PC01144</name>
</gene>
<evidence type="ECO:0008006" key="4">
    <source>
        <dbReference type="Google" id="ProtNLM"/>
    </source>
</evidence>
<accession>A0A0B4XB05</accession>
<proteinExistence type="predicted"/>
<sequence>MTTRRNFLATLCWALVGVSLSILPYKIEISGSAFDVVTQSALAKSGNNGNGGGNGNGGNGGNGGGNGNGGGGNGGGGNGKSGSSNSSSGKSSGVSATTRGDDNSSLEVLHVDGMSEEVKRGRYIMKDAKGRTIVNRRATFDDVKRLQSFSP</sequence>
<keyword evidence="3" id="KW-1185">Reference proteome</keyword>
<dbReference type="KEGG" id="rga:RGR602_PC01144"/>
<evidence type="ECO:0000313" key="3">
    <source>
        <dbReference type="Proteomes" id="UP000031368"/>
    </source>
</evidence>
<organism evidence="2 3">
    <name type="scientific">Rhizobium gallicum bv. gallicum R602sp</name>
    <dbReference type="NCBI Taxonomy" id="1041138"/>
    <lineage>
        <taxon>Bacteria</taxon>
        <taxon>Pseudomonadati</taxon>
        <taxon>Pseudomonadota</taxon>
        <taxon>Alphaproteobacteria</taxon>
        <taxon>Hyphomicrobiales</taxon>
        <taxon>Rhizobiaceae</taxon>
        <taxon>Rhizobium/Agrobacterium group</taxon>
        <taxon>Rhizobium</taxon>
    </lineage>
</organism>
<dbReference type="HOGENOM" id="CLU_099845_0_0_5"/>
<feature type="compositionally biased region" description="Polar residues" evidence="1">
    <location>
        <begin position="94"/>
        <end position="106"/>
    </location>
</feature>
<geneLocation type="plasmid" evidence="2 3">
    <name>pRgalR602c</name>
</geneLocation>
<keyword evidence="2" id="KW-0614">Plasmid</keyword>
<evidence type="ECO:0000256" key="1">
    <source>
        <dbReference type="SAM" id="MobiDB-lite"/>
    </source>
</evidence>
<evidence type="ECO:0000313" key="2">
    <source>
        <dbReference type="EMBL" id="AJD45174.1"/>
    </source>
</evidence>